<feature type="compositionally biased region" description="Low complexity" evidence="1">
    <location>
        <begin position="279"/>
        <end position="288"/>
    </location>
</feature>
<evidence type="ECO:0000313" key="5">
    <source>
        <dbReference type="Proteomes" id="UP000234271"/>
    </source>
</evidence>
<keyword evidence="5" id="KW-1185">Reference proteome</keyword>
<dbReference type="Gene3D" id="3.40.50.300">
    <property type="entry name" value="P-loop containing nucleotide triphosphate hydrolases"/>
    <property type="match status" value="1"/>
</dbReference>
<organism evidence="4 5">
    <name type="scientific">Beggiatoa leptomitoformis</name>
    <dbReference type="NCBI Taxonomy" id="288004"/>
    <lineage>
        <taxon>Bacteria</taxon>
        <taxon>Pseudomonadati</taxon>
        <taxon>Pseudomonadota</taxon>
        <taxon>Gammaproteobacteria</taxon>
        <taxon>Thiotrichales</taxon>
        <taxon>Thiotrichaceae</taxon>
        <taxon>Beggiatoa</taxon>
    </lineage>
</organism>
<dbReference type="Pfam" id="PF05707">
    <property type="entry name" value="Zot"/>
    <property type="match status" value="1"/>
</dbReference>
<dbReference type="STRING" id="288004.AL038_00090"/>
<evidence type="ECO:0000256" key="2">
    <source>
        <dbReference type="SAM" id="Phobius"/>
    </source>
</evidence>
<proteinExistence type="predicted"/>
<feature type="transmembrane region" description="Helical" evidence="2">
    <location>
        <begin position="231"/>
        <end position="251"/>
    </location>
</feature>
<evidence type="ECO:0000313" key="4">
    <source>
        <dbReference type="EMBL" id="AUI68292.1"/>
    </source>
</evidence>
<dbReference type="KEGG" id="blep:AL038_00090"/>
<keyword evidence="2" id="KW-1133">Transmembrane helix</keyword>
<feature type="region of interest" description="Disordered" evidence="1">
    <location>
        <begin position="266"/>
        <end position="291"/>
    </location>
</feature>
<keyword evidence="2" id="KW-0472">Membrane</keyword>
<dbReference type="OrthoDB" id="8479507at2"/>
<keyword evidence="2" id="KW-0812">Transmembrane</keyword>
<name>A0A2N9YCV7_9GAMM</name>
<feature type="domain" description="Zona occludens toxin N-terminal" evidence="3">
    <location>
        <begin position="6"/>
        <end position="207"/>
    </location>
</feature>
<sequence length="370" mass="42191">MSITAICGLPRHGKSYQVCSQFIPQAILKGRNVITNIHVFEDEIHAYLLSKHKNLTLENLGRVRIFQDDELDKPNFFPTEDNLGKDCTIGAGDLVVIDEAWKYFDTGAKVSRNALAFLRYHGHFKNPLTGVTCDVVLVTQDVTSLPRGVKNLIELTLVTIKLVEAGLRNAYILQHFQGGVTKGRTATRITETREVYNSDFFKFYKSHDGDVAIQANEQVVDKRQVIWNSKFFRMVIPLVICMFCLGLYIFYRIISGIEQKAHDKDEPFQTPVMSNPSVKNNTAKNNTSKNKKLEPASSAYSVMGYYVVKETLYVWIYNGRPRLLINPKDFRIQNMRLEGVYKEEIIDSFTGAEYGKDDKSLDLKIPKLNQ</sequence>
<dbReference type="InterPro" id="IPR027417">
    <property type="entry name" value="P-loop_NTPase"/>
</dbReference>
<gene>
    <name evidence="4" type="ORF">BLE401_05980</name>
</gene>
<dbReference type="InterPro" id="IPR008900">
    <property type="entry name" value="Zot_N"/>
</dbReference>
<dbReference type="AlphaFoldDB" id="A0A2N9YCV7"/>
<protein>
    <recommendedName>
        <fullName evidence="3">Zona occludens toxin N-terminal domain-containing protein</fullName>
    </recommendedName>
</protein>
<dbReference type="RefSeq" id="WP_062147216.1">
    <property type="nucleotide sequence ID" value="NZ_CP012373.2"/>
</dbReference>
<accession>A0A2N9YCV7</accession>
<dbReference type="Proteomes" id="UP000234271">
    <property type="component" value="Chromosome"/>
</dbReference>
<dbReference type="EMBL" id="CP018889">
    <property type="protein sequence ID" value="AUI68292.1"/>
    <property type="molecule type" value="Genomic_DNA"/>
</dbReference>
<evidence type="ECO:0000259" key="3">
    <source>
        <dbReference type="Pfam" id="PF05707"/>
    </source>
</evidence>
<evidence type="ECO:0000256" key="1">
    <source>
        <dbReference type="SAM" id="MobiDB-lite"/>
    </source>
</evidence>
<reference evidence="5" key="1">
    <citation type="submission" date="2016-12" db="EMBL/GenBank/DDBJ databases">
        <title>Complete Genome Sequence of Beggiatoa leptomitiformis D-401.</title>
        <authorList>
            <person name="Fomenkov A."/>
            <person name="Vincze T."/>
            <person name="Grabovich M."/>
            <person name="Anton B.P."/>
            <person name="Dubinina G."/>
            <person name="Orlova M."/>
            <person name="Belousova E."/>
            <person name="Roberts R.J."/>
        </authorList>
    </citation>
    <scope>NUCLEOTIDE SEQUENCE [LARGE SCALE GENOMIC DNA]</scope>
    <source>
        <strain evidence="5">D-401</strain>
    </source>
</reference>